<keyword evidence="4" id="KW-1185">Reference proteome</keyword>
<organism evidence="3 4">
    <name type="scientific">Meridianimarinicoccus roseus</name>
    <dbReference type="NCBI Taxonomy" id="2072018"/>
    <lineage>
        <taxon>Bacteria</taxon>
        <taxon>Pseudomonadati</taxon>
        <taxon>Pseudomonadota</taxon>
        <taxon>Alphaproteobacteria</taxon>
        <taxon>Rhodobacterales</taxon>
        <taxon>Paracoccaceae</taxon>
        <taxon>Meridianimarinicoccus</taxon>
    </lineage>
</organism>
<name>A0A2V2LCB2_9RHOB</name>
<evidence type="ECO:0000256" key="1">
    <source>
        <dbReference type="SAM" id="Phobius"/>
    </source>
</evidence>
<protein>
    <recommendedName>
        <fullName evidence="2">Ice-binding protein C-terminal domain-containing protein</fullName>
    </recommendedName>
</protein>
<proteinExistence type="predicted"/>
<dbReference type="InterPro" id="IPR013424">
    <property type="entry name" value="Ice-binding_C"/>
</dbReference>
<feature type="transmembrane region" description="Helical" evidence="1">
    <location>
        <begin position="59"/>
        <end position="81"/>
    </location>
</feature>
<evidence type="ECO:0000259" key="2">
    <source>
        <dbReference type="Pfam" id="PF07589"/>
    </source>
</evidence>
<dbReference type="OrthoDB" id="9998004at2"/>
<keyword evidence="1" id="KW-0812">Transmembrane</keyword>
<dbReference type="EMBL" id="QGKU01000068">
    <property type="protein sequence ID" value="PWR00896.1"/>
    <property type="molecule type" value="Genomic_DNA"/>
</dbReference>
<dbReference type="Pfam" id="PF07589">
    <property type="entry name" value="PEP-CTERM"/>
    <property type="match status" value="1"/>
</dbReference>
<reference evidence="3 4" key="1">
    <citation type="submission" date="2018-05" db="EMBL/GenBank/DDBJ databases">
        <title>Rhodobacteraceae gen. nov., sp. nov. isolated from sea water.</title>
        <authorList>
            <person name="Ren Y."/>
        </authorList>
    </citation>
    <scope>NUCLEOTIDE SEQUENCE [LARGE SCALE GENOMIC DNA]</scope>
    <source>
        <strain evidence="3 4">TG-679</strain>
    </source>
</reference>
<dbReference type="Proteomes" id="UP000245680">
    <property type="component" value="Unassembled WGS sequence"/>
</dbReference>
<feature type="domain" description="Ice-binding protein C-terminal" evidence="2">
    <location>
        <begin position="138"/>
        <end position="162"/>
    </location>
</feature>
<feature type="transmembrane region" description="Helical" evidence="1">
    <location>
        <begin position="137"/>
        <end position="158"/>
    </location>
</feature>
<dbReference type="RefSeq" id="WP_109813482.1">
    <property type="nucleotide sequence ID" value="NZ_QGKU01000068.1"/>
</dbReference>
<dbReference type="InterPro" id="IPR022472">
    <property type="entry name" value="VPLPA-CTERM"/>
</dbReference>
<sequence>MRVFEVLAQPTLNAPNLDASNEIASPEYWSGHATVDLDGSGLITVSGNGGNESADDYNLLIFVISNILVSADAFITGVLTLSGKLLSPTGGAQTPKVSFTANSVTLIYDTTGFGGSAEFIIEDFGTSTFQISTSSTVIPLPASLPLMAAGLGAFGVLARRRRS</sequence>
<gene>
    <name evidence="3" type="ORF">DKT77_20460</name>
</gene>
<keyword evidence="1" id="KW-1133">Transmembrane helix</keyword>
<dbReference type="NCBIfam" id="TIGR03370">
    <property type="entry name" value="VPLPA-CTERM"/>
    <property type="match status" value="1"/>
</dbReference>
<evidence type="ECO:0000313" key="4">
    <source>
        <dbReference type="Proteomes" id="UP000245680"/>
    </source>
</evidence>
<evidence type="ECO:0000313" key="3">
    <source>
        <dbReference type="EMBL" id="PWR00896.1"/>
    </source>
</evidence>
<dbReference type="AlphaFoldDB" id="A0A2V2LCB2"/>
<comment type="caution">
    <text evidence="3">The sequence shown here is derived from an EMBL/GenBank/DDBJ whole genome shotgun (WGS) entry which is preliminary data.</text>
</comment>
<accession>A0A2V2LCB2</accession>
<keyword evidence="1" id="KW-0472">Membrane</keyword>